<evidence type="ECO:0000256" key="1">
    <source>
        <dbReference type="ARBA" id="ARBA00005184"/>
    </source>
</evidence>
<dbReference type="Gene3D" id="2.160.20.10">
    <property type="entry name" value="Single-stranded right-handed beta-helix, Pectin lyase-like"/>
    <property type="match status" value="1"/>
</dbReference>
<organism evidence="10 11">
    <name type="scientific">Paramarasmius palmivorus</name>
    <dbReference type="NCBI Taxonomy" id="297713"/>
    <lineage>
        <taxon>Eukaryota</taxon>
        <taxon>Fungi</taxon>
        <taxon>Dikarya</taxon>
        <taxon>Basidiomycota</taxon>
        <taxon>Agaricomycotina</taxon>
        <taxon>Agaricomycetes</taxon>
        <taxon>Agaricomycetidae</taxon>
        <taxon>Agaricales</taxon>
        <taxon>Marasmiineae</taxon>
        <taxon>Marasmiaceae</taxon>
        <taxon>Paramarasmius</taxon>
    </lineage>
</organism>
<evidence type="ECO:0000313" key="10">
    <source>
        <dbReference type="EMBL" id="KAK7051214.1"/>
    </source>
</evidence>
<dbReference type="InterPro" id="IPR012334">
    <property type="entry name" value="Pectin_lyas_fold"/>
</dbReference>
<keyword evidence="11" id="KW-1185">Reference proteome</keyword>
<dbReference type="PANTHER" id="PTHR31321:SF127">
    <property type="entry name" value="PECTINESTERASE"/>
    <property type="match status" value="1"/>
</dbReference>
<feature type="chain" id="PRO_5043092927" description="Pectinesterase" evidence="8">
    <location>
        <begin position="33"/>
        <end position="337"/>
    </location>
</feature>
<dbReference type="Pfam" id="PF01095">
    <property type="entry name" value="Pectinesterase"/>
    <property type="match status" value="1"/>
</dbReference>
<evidence type="ECO:0000256" key="2">
    <source>
        <dbReference type="ARBA" id="ARBA00008891"/>
    </source>
</evidence>
<keyword evidence="8" id="KW-0732">Signal</keyword>
<dbReference type="InterPro" id="IPR000070">
    <property type="entry name" value="Pectinesterase_cat"/>
</dbReference>
<evidence type="ECO:0000259" key="9">
    <source>
        <dbReference type="Pfam" id="PF01095"/>
    </source>
</evidence>
<comment type="catalytic activity">
    <reaction evidence="6 8">
        <text>[(1-&gt;4)-alpha-D-galacturonosyl methyl ester](n) + n H2O = [(1-&gt;4)-alpha-D-galacturonosyl](n) + n methanol + n H(+)</text>
        <dbReference type="Rhea" id="RHEA:22380"/>
        <dbReference type="Rhea" id="RHEA-COMP:14570"/>
        <dbReference type="Rhea" id="RHEA-COMP:14573"/>
        <dbReference type="ChEBI" id="CHEBI:15377"/>
        <dbReference type="ChEBI" id="CHEBI:15378"/>
        <dbReference type="ChEBI" id="CHEBI:17790"/>
        <dbReference type="ChEBI" id="CHEBI:140522"/>
        <dbReference type="ChEBI" id="CHEBI:140523"/>
        <dbReference type="EC" id="3.1.1.11"/>
    </reaction>
</comment>
<comment type="pathway">
    <text evidence="1 8">Glycan metabolism; pectin degradation; 2-dehydro-3-deoxy-D-gluconate from pectin: step 1/5.</text>
</comment>
<dbReference type="AlphaFoldDB" id="A0AAW0DEW7"/>
<protein>
    <recommendedName>
        <fullName evidence="3 8">Pectinesterase</fullName>
        <ecNumber evidence="3 8">3.1.1.11</ecNumber>
    </recommendedName>
</protein>
<dbReference type="InterPro" id="IPR033131">
    <property type="entry name" value="Pectinesterase_Asp_AS"/>
</dbReference>
<keyword evidence="4 8" id="KW-0378">Hydrolase</keyword>
<dbReference type="GO" id="GO:0045490">
    <property type="term" value="P:pectin catabolic process"/>
    <property type="evidence" value="ECO:0007669"/>
    <property type="project" value="UniProtKB-UniRule"/>
</dbReference>
<evidence type="ECO:0000256" key="8">
    <source>
        <dbReference type="RuleBase" id="RU000589"/>
    </source>
</evidence>
<keyword evidence="5 8" id="KW-0063">Aspartyl esterase</keyword>
<keyword evidence="8" id="KW-0961">Cell wall biogenesis/degradation</keyword>
<dbReference type="PROSITE" id="PS00503">
    <property type="entry name" value="PECTINESTERASE_2"/>
    <property type="match status" value="1"/>
</dbReference>
<name>A0AAW0DEW7_9AGAR</name>
<keyword evidence="8" id="KW-0964">Secreted</keyword>
<comment type="caution">
    <text evidence="10">The sequence shown here is derived from an EMBL/GenBank/DDBJ whole genome shotgun (WGS) entry which is preliminary data.</text>
</comment>
<dbReference type="GO" id="GO:0042545">
    <property type="term" value="P:cell wall modification"/>
    <property type="evidence" value="ECO:0007669"/>
    <property type="project" value="UniProtKB-UniRule"/>
</dbReference>
<accession>A0AAW0DEW7</accession>
<dbReference type="SUPFAM" id="SSF51126">
    <property type="entry name" value="Pectin lyase-like"/>
    <property type="match status" value="1"/>
</dbReference>
<evidence type="ECO:0000313" key="11">
    <source>
        <dbReference type="Proteomes" id="UP001383192"/>
    </source>
</evidence>
<dbReference type="GO" id="GO:0030599">
    <property type="term" value="F:pectinesterase activity"/>
    <property type="evidence" value="ECO:0007669"/>
    <property type="project" value="UniProtKB-UniRule"/>
</dbReference>
<comment type="subcellular location">
    <subcellularLocation>
        <location evidence="8">Secreted</location>
    </subcellularLocation>
</comment>
<proteinExistence type="inferred from homology"/>
<reference evidence="10 11" key="1">
    <citation type="submission" date="2024-01" db="EMBL/GenBank/DDBJ databases">
        <title>A draft genome for a cacao thread blight-causing isolate of Paramarasmius palmivorus.</title>
        <authorList>
            <person name="Baruah I.K."/>
            <person name="Bukari Y."/>
            <person name="Amoako-Attah I."/>
            <person name="Meinhardt L.W."/>
            <person name="Bailey B.A."/>
            <person name="Cohen S.P."/>
        </authorList>
    </citation>
    <scope>NUCLEOTIDE SEQUENCE [LARGE SCALE GENOMIC DNA]</scope>
    <source>
        <strain evidence="10 11">GH-12</strain>
    </source>
</reference>
<gene>
    <name evidence="10" type="ORF">VNI00_004714</name>
</gene>
<feature type="active site" evidence="7">
    <location>
        <position position="204"/>
    </location>
</feature>
<dbReference type="Proteomes" id="UP001383192">
    <property type="component" value="Unassembled WGS sequence"/>
</dbReference>
<evidence type="ECO:0000256" key="6">
    <source>
        <dbReference type="ARBA" id="ARBA00047928"/>
    </source>
</evidence>
<evidence type="ECO:0000256" key="5">
    <source>
        <dbReference type="ARBA" id="ARBA00023085"/>
    </source>
</evidence>
<dbReference type="InterPro" id="IPR011050">
    <property type="entry name" value="Pectin_lyase_fold/virulence"/>
</dbReference>
<evidence type="ECO:0000256" key="3">
    <source>
        <dbReference type="ARBA" id="ARBA00013229"/>
    </source>
</evidence>
<feature type="domain" description="Pectinesterase catalytic" evidence="9">
    <location>
        <begin position="54"/>
        <end position="306"/>
    </location>
</feature>
<comment type="function">
    <text evidence="8">Involved in maceration and soft-rotting of plant tissue.</text>
</comment>
<dbReference type="GO" id="GO:0005576">
    <property type="term" value="C:extracellular region"/>
    <property type="evidence" value="ECO:0007669"/>
    <property type="project" value="UniProtKB-SubCell"/>
</dbReference>
<comment type="similarity">
    <text evidence="2">Belongs to the pectinesterase family.</text>
</comment>
<dbReference type="EMBL" id="JAYKXP010000013">
    <property type="protein sequence ID" value="KAK7051214.1"/>
    <property type="molecule type" value="Genomic_DNA"/>
</dbReference>
<dbReference type="PANTHER" id="PTHR31321">
    <property type="entry name" value="ACYL-COA THIOESTER HYDROLASE YBHC-RELATED"/>
    <property type="match status" value="1"/>
</dbReference>
<sequence>MPRIFPGPAAMAKATFLLVVFLQFFLLTTTYGASIAKRNSPPAGALIVKPKGDKNKGEFSKIQDAVDSLPKDGSSQVIYIYAGTYKEQVSISSGGPLTIIGQTSDSSIYSGNTVTITHSSSQGQTGNDDATGTLRVHRDNFKLYNINLKNTFGQASSGGQALALSAYGKNQGFYGVAMYSYQDTVLVNTGSQFFGKCYIEGAVDYIFGQHARSFFHKCKLSSIGAGSITAHGPSASDNSIRKGDLTGKVYLGRPWSEYAHVGYTSCTLGDLINGAGWSQWQNGDPRTGHVQFVEYQSSGAGASGTRAIGKRVNNNAGYTIDDVLGGSWQQWVDTSYY</sequence>
<dbReference type="EC" id="3.1.1.11" evidence="3 8"/>
<evidence type="ECO:0000256" key="7">
    <source>
        <dbReference type="PROSITE-ProRule" id="PRU10040"/>
    </source>
</evidence>
<feature type="signal peptide" evidence="8">
    <location>
        <begin position="1"/>
        <end position="32"/>
    </location>
</feature>
<evidence type="ECO:0000256" key="4">
    <source>
        <dbReference type="ARBA" id="ARBA00022801"/>
    </source>
</evidence>